<gene>
    <name evidence="3" type="ORF">C9I47_0164</name>
</gene>
<dbReference type="Gene3D" id="1.10.260.40">
    <property type="entry name" value="lambda repressor-like DNA-binding domains"/>
    <property type="match status" value="1"/>
</dbReference>
<dbReference type="CDD" id="cd00093">
    <property type="entry name" value="HTH_XRE"/>
    <property type="match status" value="1"/>
</dbReference>
<dbReference type="SMART" id="SM00530">
    <property type="entry name" value="HTH_XRE"/>
    <property type="match status" value="1"/>
</dbReference>
<sequence length="101" mass="11538">MIMFKNGMRPVHPGEILREDYLVPLELSANALARRLHVPAPRINDIVRERRGISADTAMRLARYFGGDARSWLDLQAAYDLRVAEIENLRRIEREITPAAA</sequence>
<dbReference type="EMBL" id="CP029843">
    <property type="protein sequence ID" value="AWV05890.1"/>
    <property type="molecule type" value="Genomic_DNA"/>
</dbReference>
<evidence type="ECO:0000313" key="3">
    <source>
        <dbReference type="EMBL" id="AWV05890.1"/>
    </source>
</evidence>
<dbReference type="Proteomes" id="UP000249447">
    <property type="component" value="Chromosome"/>
</dbReference>
<dbReference type="AlphaFoldDB" id="A0A2U9TC52"/>
<keyword evidence="1" id="KW-0238">DNA-binding</keyword>
<protein>
    <recommendedName>
        <fullName evidence="2">HTH cro/C1-type domain-containing protein</fullName>
    </recommendedName>
</protein>
<reference evidence="3 4" key="1">
    <citation type="submission" date="2018-05" db="EMBL/GenBank/DDBJ databases">
        <title>The complete genome of Lysobacter maris HZ9B, a marine bacterium antagonistic against terrestrial plant pathogens.</title>
        <authorList>
            <person name="Zhang X.-Q."/>
        </authorList>
    </citation>
    <scope>NUCLEOTIDE SEQUENCE [LARGE SCALE GENOMIC DNA]</scope>
    <source>
        <strain evidence="3 4">HZ9B</strain>
    </source>
</reference>
<feature type="domain" description="HTH cro/C1-type" evidence="2">
    <location>
        <begin position="27"/>
        <end position="72"/>
    </location>
</feature>
<dbReference type="InterPro" id="IPR013430">
    <property type="entry name" value="Toxin_antidote_HigA"/>
</dbReference>
<organism evidence="3 4">
    <name type="scientific">Marilutibacter maris</name>
    <dbReference type="NCBI Taxonomy" id="1605891"/>
    <lineage>
        <taxon>Bacteria</taxon>
        <taxon>Pseudomonadati</taxon>
        <taxon>Pseudomonadota</taxon>
        <taxon>Gammaproteobacteria</taxon>
        <taxon>Lysobacterales</taxon>
        <taxon>Lysobacteraceae</taxon>
        <taxon>Marilutibacter</taxon>
    </lineage>
</organism>
<dbReference type="PROSITE" id="PS50943">
    <property type="entry name" value="HTH_CROC1"/>
    <property type="match status" value="1"/>
</dbReference>
<dbReference type="InterPro" id="IPR010982">
    <property type="entry name" value="Lambda_DNA-bd_dom_sf"/>
</dbReference>
<dbReference type="PANTHER" id="PTHR36924">
    <property type="entry name" value="ANTITOXIN HIGA-1"/>
    <property type="match status" value="1"/>
</dbReference>
<dbReference type="PANTHER" id="PTHR36924:SF1">
    <property type="entry name" value="ANTITOXIN HIGA-1"/>
    <property type="match status" value="1"/>
</dbReference>
<evidence type="ECO:0000313" key="4">
    <source>
        <dbReference type="Proteomes" id="UP000249447"/>
    </source>
</evidence>
<evidence type="ECO:0000259" key="2">
    <source>
        <dbReference type="PROSITE" id="PS50943"/>
    </source>
</evidence>
<dbReference type="SUPFAM" id="SSF47413">
    <property type="entry name" value="lambda repressor-like DNA-binding domains"/>
    <property type="match status" value="1"/>
</dbReference>
<dbReference type="NCBIfam" id="TIGR02607">
    <property type="entry name" value="antidote_HigA"/>
    <property type="match status" value="1"/>
</dbReference>
<evidence type="ECO:0000256" key="1">
    <source>
        <dbReference type="ARBA" id="ARBA00023125"/>
    </source>
</evidence>
<name>A0A2U9TC52_9GAMM</name>
<dbReference type="GO" id="GO:0003677">
    <property type="term" value="F:DNA binding"/>
    <property type="evidence" value="ECO:0007669"/>
    <property type="project" value="UniProtKB-KW"/>
</dbReference>
<keyword evidence="4" id="KW-1185">Reference proteome</keyword>
<proteinExistence type="predicted"/>
<accession>A0A2U9TC52</accession>
<dbReference type="KEGG" id="lmb:C9I47_0164"/>
<dbReference type="InterPro" id="IPR001387">
    <property type="entry name" value="Cro/C1-type_HTH"/>
</dbReference>
<dbReference type="Pfam" id="PF01381">
    <property type="entry name" value="HTH_3"/>
    <property type="match status" value="1"/>
</dbReference>